<evidence type="ECO:0000313" key="1">
    <source>
        <dbReference type="EMBL" id="ORJ61922.1"/>
    </source>
</evidence>
<gene>
    <name evidence="1" type="ORF">B5M45_09385</name>
</gene>
<evidence type="ECO:0000313" key="2">
    <source>
        <dbReference type="Proteomes" id="UP000193040"/>
    </source>
</evidence>
<accession>A0A1X0Y9Z6</accession>
<name>A0A1X0Y9Z6_MYCSI</name>
<dbReference type="EMBL" id="MZZM01000014">
    <property type="protein sequence ID" value="ORJ61922.1"/>
    <property type="molecule type" value="Genomic_DNA"/>
</dbReference>
<protein>
    <submittedName>
        <fullName evidence="1">Uncharacterized protein</fullName>
    </submittedName>
</protein>
<dbReference type="Proteomes" id="UP000193040">
    <property type="component" value="Unassembled WGS sequence"/>
</dbReference>
<keyword evidence="2" id="KW-1185">Reference proteome</keyword>
<sequence>MSQIIGDHNPLVNFTLNPGAGVQVWWTGVDAYNIGFPFPSAVWTQSSRVVADSHSMDWSRSAGPSGIVYTVNLHAEGNGTGSPAAFRVQIGQLN</sequence>
<proteinExistence type="predicted"/>
<dbReference type="AlphaFoldDB" id="A0A1X0Y9Z6"/>
<reference evidence="1 2" key="1">
    <citation type="submission" date="2017-03" db="EMBL/GenBank/DDBJ databases">
        <title>Genomic insights into Mycobacterium simiae human colonization.</title>
        <authorList>
            <person name="Steffani J.L."/>
            <person name="Brunck M.E."/>
            <person name="Cruz E."/>
            <person name="Montiel R."/>
            <person name="Barona F."/>
        </authorList>
    </citation>
    <scope>NUCLEOTIDE SEQUENCE [LARGE SCALE GENOMIC DNA]</scope>
    <source>
        <strain evidence="1 2">MsiGto</strain>
    </source>
</reference>
<dbReference type="STRING" id="1784.VC42_20750"/>
<organism evidence="1 2">
    <name type="scientific">Mycobacterium simiae</name>
    <name type="common">Mycobacterium habana</name>
    <dbReference type="NCBI Taxonomy" id="1784"/>
    <lineage>
        <taxon>Bacteria</taxon>
        <taxon>Bacillati</taxon>
        <taxon>Actinomycetota</taxon>
        <taxon>Actinomycetes</taxon>
        <taxon>Mycobacteriales</taxon>
        <taxon>Mycobacteriaceae</taxon>
        <taxon>Mycobacterium</taxon>
        <taxon>Mycobacterium simiae complex</taxon>
    </lineage>
</organism>
<comment type="caution">
    <text evidence="1">The sequence shown here is derived from an EMBL/GenBank/DDBJ whole genome shotgun (WGS) entry which is preliminary data.</text>
</comment>
<dbReference type="RefSeq" id="WP_044510147.1">
    <property type="nucleotide sequence ID" value="NZ_AP022568.1"/>
</dbReference>